<dbReference type="Proteomes" id="UP000321058">
    <property type="component" value="Unassembled WGS sequence"/>
</dbReference>
<reference evidence="1 2" key="1">
    <citation type="submission" date="2019-07" db="EMBL/GenBank/DDBJ databases">
        <title>Whole genome shotgun sequence of Reyranella soli NBRC 108950.</title>
        <authorList>
            <person name="Hosoyama A."/>
            <person name="Uohara A."/>
            <person name="Ohji S."/>
            <person name="Ichikawa N."/>
        </authorList>
    </citation>
    <scope>NUCLEOTIDE SEQUENCE [LARGE SCALE GENOMIC DNA]</scope>
    <source>
        <strain evidence="1 2">NBRC 108950</strain>
    </source>
</reference>
<proteinExistence type="predicted"/>
<gene>
    <name evidence="1" type="ORF">RSO01_88200</name>
</gene>
<organism evidence="1 2">
    <name type="scientific">Reyranella soli</name>
    <dbReference type="NCBI Taxonomy" id="1230389"/>
    <lineage>
        <taxon>Bacteria</taxon>
        <taxon>Pseudomonadati</taxon>
        <taxon>Pseudomonadota</taxon>
        <taxon>Alphaproteobacteria</taxon>
        <taxon>Hyphomicrobiales</taxon>
        <taxon>Reyranellaceae</taxon>
        <taxon>Reyranella</taxon>
    </lineage>
</organism>
<evidence type="ECO:0000313" key="1">
    <source>
        <dbReference type="EMBL" id="GEP61654.1"/>
    </source>
</evidence>
<dbReference type="EMBL" id="BKAJ01000243">
    <property type="protein sequence ID" value="GEP61654.1"/>
    <property type="molecule type" value="Genomic_DNA"/>
</dbReference>
<evidence type="ECO:0000313" key="2">
    <source>
        <dbReference type="Proteomes" id="UP000321058"/>
    </source>
</evidence>
<protein>
    <recommendedName>
        <fullName evidence="3">DUF3489 domain-containing protein</fullName>
    </recommendedName>
</protein>
<sequence>MLRRPQGATISQIASALGWQPHTIRAAISTGPRKTKGLTVTITKEANGERVYRVTG</sequence>
<dbReference type="Pfam" id="PF11994">
    <property type="entry name" value="DUF3489"/>
    <property type="match status" value="1"/>
</dbReference>
<evidence type="ECO:0008006" key="3">
    <source>
        <dbReference type="Google" id="ProtNLM"/>
    </source>
</evidence>
<comment type="caution">
    <text evidence="1">The sequence shown here is derived from an EMBL/GenBank/DDBJ whole genome shotgun (WGS) entry which is preliminary data.</text>
</comment>
<accession>A0A512NRU5</accession>
<dbReference type="AlphaFoldDB" id="A0A512NRU5"/>
<dbReference type="InterPro" id="IPR021880">
    <property type="entry name" value="DUF3489"/>
</dbReference>
<keyword evidence="2" id="KW-1185">Reference proteome</keyword>
<name>A0A512NRU5_9HYPH</name>